<dbReference type="Proteomes" id="UP001597068">
    <property type="component" value="Unassembled WGS sequence"/>
</dbReference>
<evidence type="ECO:0000313" key="2">
    <source>
        <dbReference type="EMBL" id="MFD0926910.1"/>
    </source>
</evidence>
<dbReference type="EMBL" id="JBHTIL010000001">
    <property type="protein sequence ID" value="MFD0926910.1"/>
    <property type="molecule type" value="Genomic_DNA"/>
</dbReference>
<protein>
    <recommendedName>
        <fullName evidence="4">Phosphatidate cytidylyltransferase</fullName>
    </recommendedName>
</protein>
<evidence type="ECO:0000256" key="1">
    <source>
        <dbReference type="SAM" id="Phobius"/>
    </source>
</evidence>
<keyword evidence="3" id="KW-1185">Reference proteome</keyword>
<name>A0ABW3GB79_9NOCA</name>
<dbReference type="RefSeq" id="WP_253645253.1">
    <property type="nucleotide sequence ID" value="NZ_BAAAMO010000002.1"/>
</dbReference>
<gene>
    <name evidence="2" type="ORF">ACFQ04_14310</name>
</gene>
<organism evidence="2 3">
    <name type="scientific">Williamsia deligens</name>
    <dbReference type="NCBI Taxonomy" id="321325"/>
    <lineage>
        <taxon>Bacteria</taxon>
        <taxon>Bacillati</taxon>
        <taxon>Actinomycetota</taxon>
        <taxon>Actinomycetes</taxon>
        <taxon>Mycobacteriales</taxon>
        <taxon>Nocardiaceae</taxon>
        <taxon>Williamsia</taxon>
    </lineage>
</organism>
<reference evidence="3" key="1">
    <citation type="journal article" date="2019" name="Int. J. Syst. Evol. Microbiol.">
        <title>The Global Catalogue of Microorganisms (GCM) 10K type strain sequencing project: providing services to taxonomists for standard genome sequencing and annotation.</title>
        <authorList>
            <consortium name="The Broad Institute Genomics Platform"/>
            <consortium name="The Broad Institute Genome Sequencing Center for Infectious Disease"/>
            <person name="Wu L."/>
            <person name="Ma J."/>
        </authorList>
    </citation>
    <scope>NUCLEOTIDE SEQUENCE [LARGE SCALE GENOMIC DNA]</scope>
    <source>
        <strain evidence="3">CCUG 50873</strain>
    </source>
</reference>
<evidence type="ECO:0000313" key="3">
    <source>
        <dbReference type="Proteomes" id="UP001597068"/>
    </source>
</evidence>
<keyword evidence="1" id="KW-0812">Transmembrane</keyword>
<proteinExistence type="predicted"/>
<keyword evidence="1" id="KW-1133">Transmembrane helix</keyword>
<accession>A0ABW3GB79</accession>
<feature type="transmembrane region" description="Helical" evidence="1">
    <location>
        <begin position="33"/>
        <end position="49"/>
    </location>
</feature>
<comment type="caution">
    <text evidence="2">The sequence shown here is derived from an EMBL/GenBank/DDBJ whole genome shotgun (WGS) entry which is preliminary data.</text>
</comment>
<sequence length="52" mass="5295">MTRRNVLAATSTGTAALLVVALAAGAGAWLPIVLAVFLALELVALVLEVRHA</sequence>
<evidence type="ECO:0008006" key="4">
    <source>
        <dbReference type="Google" id="ProtNLM"/>
    </source>
</evidence>
<keyword evidence="1" id="KW-0472">Membrane</keyword>